<evidence type="ECO:0000313" key="2">
    <source>
        <dbReference type="Proteomes" id="UP001217178"/>
    </source>
</evidence>
<comment type="caution">
    <text evidence="1">The sequence shown here is derived from an EMBL/GenBank/DDBJ whole genome shotgun (WGS) entry which is preliminary data.</text>
</comment>
<dbReference type="RefSeq" id="WP_273553279.1">
    <property type="nucleotide sequence ID" value="NZ_JAQRFI010000001.1"/>
</dbReference>
<sequence>MAKIIHGSGLGISYNHLPTNNEDIFATLCGISWDYIGRYKKLKKGKITCPDCIKIARVVFESCSQDELGGEWDSELDRIYCDKCNSQKVGHEGACINFKCENYKRENQK</sequence>
<name>A0ABT5LAH6_9GAMM</name>
<dbReference type="EMBL" id="JAQRFI010000001">
    <property type="protein sequence ID" value="MDC9587900.1"/>
    <property type="molecule type" value="Genomic_DNA"/>
</dbReference>
<reference evidence="1 2" key="1">
    <citation type="submission" date="2023-02" db="EMBL/GenBank/DDBJ databases">
        <title>Entomopathogenic bacteria.</title>
        <authorList>
            <person name="Machado R.A."/>
        </authorList>
    </citation>
    <scope>NUCLEOTIDE SEQUENCE [LARGE SCALE GENOMIC DNA]</scope>
    <source>
        <strain evidence="1 2">XENO-10</strain>
    </source>
</reference>
<organism evidence="1 2">
    <name type="scientific">Xenorhabdus yunnanensis</name>
    <dbReference type="NCBI Taxonomy" id="3025878"/>
    <lineage>
        <taxon>Bacteria</taxon>
        <taxon>Pseudomonadati</taxon>
        <taxon>Pseudomonadota</taxon>
        <taxon>Gammaproteobacteria</taxon>
        <taxon>Enterobacterales</taxon>
        <taxon>Morganellaceae</taxon>
        <taxon>Xenorhabdus</taxon>
    </lineage>
</organism>
<protein>
    <submittedName>
        <fullName evidence="1">Uncharacterized protein</fullName>
    </submittedName>
</protein>
<dbReference type="Proteomes" id="UP001217178">
    <property type="component" value="Unassembled WGS sequence"/>
</dbReference>
<evidence type="ECO:0000313" key="1">
    <source>
        <dbReference type="EMBL" id="MDC9587900.1"/>
    </source>
</evidence>
<gene>
    <name evidence="1" type="ORF">PSI23_00845</name>
</gene>
<proteinExistence type="predicted"/>
<keyword evidence="2" id="KW-1185">Reference proteome</keyword>
<accession>A0ABT5LAH6</accession>